<evidence type="ECO:0000256" key="38">
    <source>
        <dbReference type="SAM" id="MobiDB-lite"/>
    </source>
</evidence>
<dbReference type="CDD" id="cd23193">
    <property type="entry name" value="ps-ssRNA_Picornaviridae"/>
    <property type="match status" value="1"/>
</dbReference>
<keyword evidence="32" id="KW-0449">Lipoprotein</keyword>
<keyword evidence="11" id="KW-0167">Capsid protein</keyword>
<evidence type="ECO:0000256" key="7">
    <source>
        <dbReference type="ARBA" id="ARBA00022484"/>
    </source>
</evidence>
<evidence type="ECO:0000256" key="22">
    <source>
        <dbReference type="ARBA" id="ARBA00022806"/>
    </source>
</evidence>
<dbReference type="GO" id="GO:0039694">
    <property type="term" value="P:viral RNA genome replication"/>
    <property type="evidence" value="ECO:0007669"/>
    <property type="project" value="InterPro"/>
</dbReference>
<feature type="domain" description="Peptidase C3" evidence="42">
    <location>
        <begin position="1597"/>
        <end position="1793"/>
    </location>
</feature>
<dbReference type="Pfam" id="PF00680">
    <property type="entry name" value="RdRP_1"/>
    <property type="match status" value="1"/>
</dbReference>
<dbReference type="PRINTS" id="PR00918">
    <property type="entry name" value="CALICVIRUSNS"/>
</dbReference>
<dbReference type="GO" id="GO:0005524">
    <property type="term" value="F:ATP binding"/>
    <property type="evidence" value="ECO:0007669"/>
    <property type="project" value="UniProtKB-KW"/>
</dbReference>
<keyword evidence="17" id="KW-1143">T=pseudo3 icosahedral capsid protein</keyword>
<dbReference type="InterPro" id="IPR059138">
    <property type="entry name" value="Pico_VP1"/>
</dbReference>
<evidence type="ECO:0000256" key="1">
    <source>
        <dbReference type="ARBA" id="ARBA00002982"/>
    </source>
</evidence>
<dbReference type="GO" id="GO:0015267">
    <property type="term" value="F:channel activity"/>
    <property type="evidence" value="ECO:0007669"/>
    <property type="project" value="UniProtKB-KW"/>
</dbReference>
<dbReference type="GO" id="GO:0019062">
    <property type="term" value="P:virion attachment to host cell"/>
    <property type="evidence" value="ECO:0007669"/>
    <property type="project" value="UniProtKB-KW"/>
</dbReference>
<dbReference type="Gene3D" id="1.20.960.20">
    <property type="match status" value="1"/>
</dbReference>
<dbReference type="SUPFAM" id="SSF56672">
    <property type="entry name" value="DNA/RNA polymerases"/>
    <property type="match status" value="1"/>
</dbReference>
<dbReference type="CDD" id="cd00205">
    <property type="entry name" value="rhv_like"/>
    <property type="match status" value="2"/>
</dbReference>
<organism evidence="43 44">
    <name type="scientific">hunnivirus A6</name>
    <dbReference type="NCBI Taxonomy" id="2847793"/>
    <lineage>
        <taxon>Viruses</taxon>
        <taxon>Riboviria</taxon>
        <taxon>Orthornavirae</taxon>
        <taxon>Pisuviricota</taxon>
        <taxon>Pisoniviricetes</taxon>
        <taxon>Picornavirales</taxon>
        <taxon>Picornaviridae</taxon>
        <taxon>Caphthovirinae</taxon>
        <taxon>Hunnivirus</taxon>
        <taxon>Hunnivirus amagyari</taxon>
        <taxon>Hunnivirus A</taxon>
    </lineage>
</organism>
<keyword evidence="25" id="KW-0946">Virion</keyword>
<keyword evidence="19" id="KW-0547">Nucleotide-binding</keyword>
<keyword evidence="16" id="KW-0548">Nucleotidyltransferase</keyword>
<keyword evidence="39" id="KW-0812">Transmembrane</keyword>
<keyword evidence="33" id="KW-1160">Virus entry into host cell</keyword>
<keyword evidence="30 39" id="KW-0472">Membrane</keyword>
<dbReference type="GO" id="GO:0006351">
    <property type="term" value="P:DNA-templated transcription"/>
    <property type="evidence" value="ECO:0007669"/>
    <property type="project" value="InterPro"/>
</dbReference>
<keyword evidence="7" id="KW-0696">RNA-directed RNA polymerase</keyword>
<evidence type="ECO:0000256" key="6">
    <source>
        <dbReference type="ARBA" id="ARBA00022448"/>
    </source>
</evidence>
<evidence type="ECO:0000256" key="18">
    <source>
        <dbReference type="ARBA" id="ARBA00022707"/>
    </source>
</evidence>
<evidence type="ECO:0000256" key="39">
    <source>
        <dbReference type="SAM" id="Phobius"/>
    </source>
</evidence>
<evidence type="ECO:0000256" key="13">
    <source>
        <dbReference type="ARBA" id="ARBA00022581"/>
    </source>
</evidence>
<evidence type="ECO:0000256" key="11">
    <source>
        <dbReference type="ARBA" id="ARBA00022561"/>
    </source>
</evidence>
<sequence>MVTIIAVQTNGVIVVYSQSFFQTHSHNGTSWQANPTTVNMEASIINFDLVDDIWNEDSDFEFDAEQTMLLHGQTAEDFFFEFEGPGQSKQESGNTNNSGNHGVINYNFYNQQWQNSVDLEHAMEQNATAYGGTGGGDSQHNSNRTENMLLSGLQTAATILPLLADGLTEDFENSDRVGKTQAGATTLVTQHQVGCMTYPGRKSGPSPSSAADEPTTAGPSVDRFITIPIGQWTSSNAVYSGWCVPLPWTPLTRNTPFGALARRHFLMNCGWHVQVQVNSTRFHGGALGVFMIPQFVYTNQTDLTGPHALAATDYPLFNQQQLFLFPHQILNPRTNSSVDIQVPYANCTPGCDPTQQAPWTLLIVVISPLSYASGATTSLEVIASIRPVETEFHGIRQTNAQFEGLPKNRNESAAYAFCSTQPHTSEPDYGAMHRSSPAFLPAEIKDFLQISQIPTLTAIRAVSFQQTIPTTALMSMNVSLTATDLLNTSLETVSRGFAQYRGSILIRMLYTGNQMQNVRFVAAYTPPGADPPASLEEAMDGIYTIYDTGLNSGNDFVIPYIATTDYRYCNATEGLEVGSGGYFTIWQLTNLAVPPGSPATAELLIFAATGKDFEWRCVTSPYLALQGEDTQITPAETGQTPEVTAENSNQNTVDIPYAPQRISHSAVRFWFDRFFLAQNLQINQKNNGSYLLVLRWPDIFDNIPEVRWFMHATYCRFELEIAMRPWNQDDVDAEMVFWPPGSFIPQGNVVWGQTTAANRMRITGPLPRWTWNTKRTPCFTARIPFTSPAAVLTQTYTGWNNTSHAAGTFGTTPGLNNLGALTITQGSTNGSGNVNFYISYRLVDIQLWCPRPGLALEPPAPASRGATNFSLLQLAGDVELNPGPFLFKMARKLEPDLDAMFKKFEGMQESFKKITDFATWIDLFNNADKKKWFKRFVKFMSYGVLLSRARHDPLLAAATAFILSGDWLTKLCTKIYKWLRQHMKTEPPPLPACGEDDDEPDGKGKEKDHLETLKQASRDYCDRVLGGAWLRQKEGAIPKQKGTGLSVNSGDITRKSEPDVPLISLENTGPSLDYPSCKNPFGASFADGLMETEKLVGAAQAEYAARAGNPFVDSEEPDKFMNKFKRFFKFEGPLSEMNQVLVLCRNAHWLGQQLQKVLDWLGLWKKQEEDASEEAFQEKMKRYPEMMEKYEMYKNCPRHKCWQECKNWFDEMRKLCVYHDTKLMSMFPNMVQTPHENSRQEPLLIVLRGPPGQGKSVAAAMLAQMCAFTLSGKPDYYSYNSSTNYFDGYQQQPVVLIDDLGQDPSGTDFSVFCQMISTTPFLPNMASLHDKGIKFTSDVIIATTNLPDFKPVTIADPGALQRRINFDYNVEAGTAYKTPQGTLDLEKALTPTSCSSPLQMCKVDIHMFSSACVKFRDRNARCDCSLVDVYDRIMSAHKRRNDISRRLVDIFKFEGPKKKPEHDPQEYVETYKVKVPNKKQVEEWCDLAIVTDPRDDAVLECLKKNCDRAIIGAYVRRFYGNGPDPTKPGPKFNLKKALDMIAIITQVLALLIMVMSLGVIIWQLFSMEGAYSGNAPARDKKKPNGLKVVDIASFQGPMNFDLEKSLLARNIVTIRCRRQDGSEFDTGALAVRNRLIVMNYHLWNEATHVQLDGEWMFRESIPAVRPAANGVPTELVFMNWGRTPGRQFRDITTYFPRGGEGHFKLSPAAKITGICGHMQPNFMFQAESLGTADSARTWEAVVPMVLKYRAQTAPGFCGSVMVVDNGIWKKVFGLHCAGAHGIGMAAIISREMVDAVSQLGEFQGRIHSAKDHPYVYTPHKTQLYPTVACDDDTTVEPAALSPNDKRLEKPTEFKKTILAKHVGDRTDGPLAMIRGARFYARLIRARCGPVNERLSLHEAVFGTDNLDPMDQDRSPGWPYIGSKRRPDLLWQTDNGLEMDPVLRAELMLMMEGDFSNHKFVTFLKDELRDKEKVKQGKTRVIDIASYGHAIMGRVLFGRLAASMHAHNGVDIGSAVGTNPDIDWTRYAAEFRYKNFVDVDYSGFDATHSSFSFHCLKVFLQELGFDDVALKYVDSLCNSTHIWDDEIFQITGGLPSGCSCTSIFNTIINNIVVRSLVPEVYDGEFQILAYGDDLVLCSQDTFPVEKYKEILEEVTNYKITPASKSGTFEWTDLAGVVFLKRYFYRDGLIVRPVMTYKNLHNILSWARAGTVQEKLLSVARLAQHRGEQDYKKLMAPFEDCGYIVPSFDDLELEFFSLFFG</sequence>
<evidence type="ECO:0000256" key="15">
    <source>
        <dbReference type="ARBA" id="ARBA00022679"/>
    </source>
</evidence>
<keyword evidence="29" id="KW-0406">Ion transport</keyword>
<evidence type="ECO:0000256" key="37">
    <source>
        <dbReference type="ARBA" id="ARBA00047984"/>
    </source>
</evidence>
<dbReference type="GO" id="GO:0046718">
    <property type="term" value="P:symbiont entry into host cell"/>
    <property type="evidence" value="ECO:0007669"/>
    <property type="project" value="UniProtKB-KW"/>
</dbReference>
<evidence type="ECO:0000256" key="19">
    <source>
        <dbReference type="ARBA" id="ARBA00022741"/>
    </source>
</evidence>
<keyword evidence="12" id="KW-1048">Host nucleus</keyword>
<dbReference type="Gene3D" id="2.40.10.10">
    <property type="entry name" value="Trypsin-like serine proteases"/>
    <property type="match status" value="1"/>
</dbReference>
<dbReference type="PROSITE" id="PS51218">
    <property type="entry name" value="SF3_HELICASE_2"/>
    <property type="match status" value="1"/>
</dbReference>
<keyword evidence="31" id="KW-1035">Host cytoplasm</keyword>
<evidence type="ECO:0000256" key="17">
    <source>
        <dbReference type="ARBA" id="ARBA00022706"/>
    </source>
</evidence>
<keyword evidence="10" id="KW-0597">Phosphoprotein</keyword>
<dbReference type="SUPFAM" id="SSF50494">
    <property type="entry name" value="Trypsin-like serine proteases"/>
    <property type="match status" value="1"/>
</dbReference>
<feature type="region of interest" description="Disordered" evidence="38">
    <location>
        <begin position="987"/>
        <end position="1008"/>
    </location>
</feature>
<feature type="domain" description="RdRp catalytic" evidence="40">
    <location>
        <begin position="2033"/>
        <end position="2145"/>
    </location>
</feature>
<comment type="subcellular location">
    <subcellularLocation>
        <location evidence="2">Host cytoplasmic vesicle membrane</location>
        <topology evidence="2">Peripheral membrane protein</topology>
        <orientation evidence="2">Cytoplasmic side</orientation>
    </subcellularLocation>
    <subcellularLocation>
        <location evidence="3">Host nucleus</location>
        <location evidence="3">Host nucleolus</location>
    </subcellularLocation>
    <subcellularLocation>
        <location evidence="4">Virion</location>
    </subcellularLocation>
</comment>
<evidence type="ECO:0000256" key="25">
    <source>
        <dbReference type="ARBA" id="ARBA00022844"/>
    </source>
</evidence>
<dbReference type="PROSITE" id="PS50507">
    <property type="entry name" value="RDRP_SSRNA_POS"/>
    <property type="match status" value="1"/>
</dbReference>
<feature type="transmembrane region" description="Helical" evidence="39">
    <location>
        <begin position="1541"/>
        <end position="1565"/>
    </location>
</feature>
<keyword evidence="21" id="KW-1161">Viral attachment to host cell</keyword>
<dbReference type="Pfam" id="PF00073">
    <property type="entry name" value="Rhv"/>
    <property type="match status" value="2"/>
</dbReference>
<evidence type="ECO:0000256" key="35">
    <source>
        <dbReference type="ARBA" id="ARBA00033716"/>
    </source>
</evidence>
<keyword evidence="9" id="KW-0191">Covalent protein-RNA linkage</keyword>
<dbReference type="Proteomes" id="UP000325911">
    <property type="component" value="Segment"/>
</dbReference>
<protein>
    <recommendedName>
        <fullName evidence="5">Genome polyprotein</fullName>
    </recommendedName>
</protein>
<reference evidence="43 44" key="2">
    <citation type="journal article" date="2018" name="Microbiome">
        <title>Comparative analysis of rodent and small mammal viromes to better understand the wildlife origin of emerging infectious diseases.</title>
        <authorList>
            <person name="Wu Z."/>
            <person name="Lu L."/>
            <person name="Du J."/>
            <person name="Yang L."/>
            <person name="Ren X."/>
            <person name="Liu B."/>
            <person name="Jiang J."/>
            <person name="Yang J."/>
            <person name="Dong J."/>
            <person name="Sun L."/>
            <person name="Zhu Y."/>
            <person name="Li Y."/>
            <person name="Zheng D."/>
            <person name="Zhang C."/>
            <person name="Su H."/>
            <person name="Zheng Y."/>
            <person name="Zhou H."/>
            <person name="Zhu G."/>
            <person name="Li H."/>
            <person name="Chmura A."/>
            <person name="Yang F."/>
            <person name="Daszak P."/>
            <person name="Wang J."/>
            <person name="Liu Q."/>
            <person name="Jin Q."/>
        </authorList>
    </citation>
    <scope>NUCLEOTIDE SEQUENCE [LARGE SCALE GENOMIC DNA]</scope>
    <source>
        <strain evidence="43">Rodent/Rn/PicoV/SX2015_2</strain>
    </source>
</reference>
<dbReference type="Pfam" id="PF08935">
    <property type="entry name" value="VP4_2"/>
    <property type="match status" value="1"/>
</dbReference>
<keyword evidence="8" id="KW-1036">Host cytoplasmic vesicle</keyword>
<evidence type="ECO:0000256" key="20">
    <source>
        <dbReference type="ARBA" id="ARBA00022801"/>
    </source>
</evidence>
<keyword evidence="15" id="KW-0808">Transferase</keyword>
<dbReference type="PROSITE" id="PS51874">
    <property type="entry name" value="PCV_3C_PRO"/>
    <property type="match status" value="1"/>
</dbReference>
<dbReference type="SUPFAM" id="SSF52540">
    <property type="entry name" value="P-loop containing nucleoside triphosphate hydrolases"/>
    <property type="match status" value="1"/>
</dbReference>
<dbReference type="InterPro" id="IPR001205">
    <property type="entry name" value="RNA-dir_pol_C"/>
</dbReference>
<dbReference type="InterPro" id="IPR043502">
    <property type="entry name" value="DNA/RNA_pol_sf"/>
</dbReference>
<evidence type="ECO:0000259" key="40">
    <source>
        <dbReference type="PROSITE" id="PS50507"/>
    </source>
</evidence>
<evidence type="ECO:0000256" key="29">
    <source>
        <dbReference type="ARBA" id="ARBA00023065"/>
    </source>
</evidence>
<dbReference type="Gene3D" id="2.60.120.20">
    <property type="match status" value="3"/>
</dbReference>
<keyword evidence="23" id="KW-0788">Thiol protease</keyword>
<keyword evidence="27" id="KW-0693">Viral RNA replication</keyword>
<dbReference type="Pfam" id="PF22663">
    <property type="entry name" value="Rhv_5"/>
    <property type="match status" value="1"/>
</dbReference>
<dbReference type="InterPro" id="IPR029053">
    <property type="entry name" value="Viral_coat"/>
</dbReference>
<keyword evidence="28" id="KW-1182">Viral ion channel</keyword>
<dbReference type="InterPro" id="IPR043128">
    <property type="entry name" value="Rev_trsase/Diguanyl_cyclase"/>
</dbReference>
<accession>A0A1I9WAM2</accession>
<evidence type="ECO:0000256" key="8">
    <source>
        <dbReference type="ARBA" id="ARBA00022488"/>
    </source>
</evidence>
<dbReference type="Gene3D" id="4.10.90.10">
    <property type="entry name" value="Capsid protein VP4 superfamily, Picornavirus"/>
    <property type="match status" value="1"/>
</dbReference>
<evidence type="ECO:0000259" key="41">
    <source>
        <dbReference type="PROSITE" id="PS51218"/>
    </source>
</evidence>
<dbReference type="GO" id="GO:0003724">
    <property type="term" value="F:RNA helicase activity"/>
    <property type="evidence" value="ECO:0007669"/>
    <property type="project" value="InterPro"/>
</dbReference>
<keyword evidence="18" id="KW-0519">Myristate</keyword>
<dbReference type="Pfam" id="PF00548">
    <property type="entry name" value="Peptidase_C3"/>
    <property type="match status" value="1"/>
</dbReference>
<dbReference type="Pfam" id="PF00910">
    <property type="entry name" value="RNA_helicase"/>
    <property type="match status" value="1"/>
</dbReference>
<keyword evidence="6" id="KW-0813">Transport</keyword>
<evidence type="ECO:0000256" key="16">
    <source>
        <dbReference type="ARBA" id="ARBA00022695"/>
    </source>
</evidence>
<dbReference type="InterPro" id="IPR007094">
    <property type="entry name" value="RNA-dir_pol_PSvirus"/>
</dbReference>
<dbReference type="GO" id="GO:0044162">
    <property type="term" value="C:host cell cytoplasmic vesicle membrane"/>
    <property type="evidence" value="ECO:0007669"/>
    <property type="project" value="UniProtKB-SubCell"/>
</dbReference>
<comment type="function">
    <text evidence="1">VP0 precursor is a component of immature procapsids.</text>
</comment>
<dbReference type="InterPro" id="IPR044067">
    <property type="entry name" value="PCV_3C_PRO"/>
</dbReference>
<keyword evidence="20" id="KW-0378">Hydrolase</keyword>
<dbReference type="GO" id="GO:0042025">
    <property type="term" value="C:host cell nucleus"/>
    <property type="evidence" value="ECO:0007669"/>
    <property type="project" value="UniProtKB-SubCell"/>
</dbReference>
<dbReference type="InterPro" id="IPR015031">
    <property type="entry name" value="Capsid_VP4_Picornavir"/>
</dbReference>
<dbReference type="Gene3D" id="3.30.70.270">
    <property type="match status" value="1"/>
</dbReference>
<evidence type="ECO:0000256" key="23">
    <source>
        <dbReference type="ARBA" id="ARBA00022807"/>
    </source>
</evidence>
<dbReference type="InterPro" id="IPR027417">
    <property type="entry name" value="P-loop_NTPase"/>
</dbReference>
<dbReference type="InterPro" id="IPR000199">
    <property type="entry name" value="Peptidase_C3A/C3B_picornavir"/>
</dbReference>
<dbReference type="InterPro" id="IPR000605">
    <property type="entry name" value="Helicase_SF3_ssDNA/RNA_vir"/>
</dbReference>
<reference evidence="43 44" key="1">
    <citation type="journal article" date="2016" name="Sci. Rep.">
        <title>Distribution and characteristics of rodent picornaviruses in China.</title>
        <authorList>
            <person name="Du J."/>
            <person name="Lu L."/>
            <person name="Liu F."/>
            <person name="Su H."/>
            <person name="Dong J."/>
            <person name="Sun L."/>
            <person name="Zhu Y."/>
            <person name="Ren X."/>
            <person name="Yang F."/>
            <person name="Guo F."/>
            <person name="Liu Q."/>
            <person name="Wu Z."/>
            <person name="Jin Q."/>
        </authorList>
    </citation>
    <scope>NUCLEOTIDE SEQUENCE [LARGE SCALE GENOMIC DNA]</scope>
    <source>
        <strain evidence="43">Rodent/Rn/PicoV/SX2015_2</strain>
    </source>
</reference>
<dbReference type="GO" id="GO:0005198">
    <property type="term" value="F:structural molecule activity"/>
    <property type="evidence" value="ECO:0007669"/>
    <property type="project" value="InterPro"/>
</dbReference>
<evidence type="ECO:0000256" key="14">
    <source>
        <dbReference type="ARBA" id="ARBA00022670"/>
    </source>
</evidence>
<evidence type="ECO:0000256" key="27">
    <source>
        <dbReference type="ARBA" id="ARBA00022953"/>
    </source>
</evidence>
<evidence type="ECO:0000256" key="31">
    <source>
        <dbReference type="ARBA" id="ARBA00023200"/>
    </source>
</evidence>
<dbReference type="GO" id="GO:0006508">
    <property type="term" value="P:proteolysis"/>
    <property type="evidence" value="ECO:0007669"/>
    <property type="project" value="UniProtKB-KW"/>
</dbReference>
<dbReference type="EMBL" id="KX156157">
    <property type="protein sequence ID" value="APA29021.1"/>
    <property type="molecule type" value="Genomic_RNA"/>
</dbReference>
<evidence type="ECO:0000256" key="34">
    <source>
        <dbReference type="ARBA" id="ARBA00023303"/>
    </source>
</evidence>
<dbReference type="GO" id="GO:0034220">
    <property type="term" value="P:monoatomic ion transmembrane transport"/>
    <property type="evidence" value="ECO:0007669"/>
    <property type="project" value="UniProtKB-KW"/>
</dbReference>
<comment type="function">
    <text evidence="35">Lies on the inner surface of the capsid shell. After binding to the host receptor, the capsid undergoes conformational changes. Capsid protein VP4 is released, capsid protein VP1 N-terminus is externalized, and together, they shape a pore in the host membrane through which the viral genome is translocated into the host cell cytoplasm. After genome has been released, the channel shrinks.</text>
</comment>
<keyword evidence="39" id="KW-1133">Transmembrane helix</keyword>
<comment type="function">
    <text evidence="36">Replicates the genomic and antigenomic RNAs by recognizing replications specific signals. Performs VPg uridylylation.</text>
</comment>
<evidence type="ECO:0000256" key="2">
    <source>
        <dbReference type="ARBA" id="ARBA00004295"/>
    </source>
</evidence>
<dbReference type="InterPro" id="IPR033703">
    <property type="entry name" value="Rhv-like"/>
</dbReference>
<evidence type="ECO:0000256" key="4">
    <source>
        <dbReference type="ARBA" id="ARBA00004328"/>
    </source>
</evidence>
<keyword evidence="14" id="KW-0645">Protease</keyword>
<keyword evidence="24" id="KW-0067">ATP-binding</keyword>
<evidence type="ECO:0000259" key="42">
    <source>
        <dbReference type="PROSITE" id="PS51874"/>
    </source>
</evidence>
<keyword evidence="26" id="KW-1043">Host membrane</keyword>
<dbReference type="InterPro" id="IPR043504">
    <property type="entry name" value="Peptidase_S1_PA_chymotrypsin"/>
</dbReference>
<dbReference type="InterPro" id="IPR014759">
    <property type="entry name" value="Helicase_SF3_ssRNA_vir"/>
</dbReference>
<name>A0A1I9WAM2_9PICO</name>
<feature type="region of interest" description="Disordered" evidence="38">
    <location>
        <begin position="199"/>
        <end position="219"/>
    </location>
</feature>
<evidence type="ECO:0000256" key="33">
    <source>
        <dbReference type="ARBA" id="ARBA00023296"/>
    </source>
</evidence>
<dbReference type="InterPro" id="IPR001676">
    <property type="entry name" value="Picornavirus_capsid"/>
</dbReference>
<evidence type="ECO:0000313" key="44">
    <source>
        <dbReference type="Proteomes" id="UP000325911"/>
    </source>
</evidence>
<evidence type="ECO:0000256" key="26">
    <source>
        <dbReference type="ARBA" id="ARBA00022870"/>
    </source>
</evidence>
<evidence type="ECO:0000256" key="12">
    <source>
        <dbReference type="ARBA" id="ARBA00022562"/>
    </source>
</evidence>
<comment type="catalytic activity">
    <reaction evidence="37">
        <text>ATP + H2O = ADP + phosphate + H(+)</text>
        <dbReference type="Rhea" id="RHEA:13065"/>
        <dbReference type="ChEBI" id="CHEBI:15377"/>
        <dbReference type="ChEBI" id="CHEBI:15378"/>
        <dbReference type="ChEBI" id="CHEBI:30616"/>
        <dbReference type="ChEBI" id="CHEBI:43474"/>
        <dbReference type="ChEBI" id="CHEBI:456216"/>
        <dbReference type="EC" id="3.6.4.13"/>
    </reaction>
</comment>
<dbReference type="InterPro" id="IPR009003">
    <property type="entry name" value="Peptidase_S1_PA"/>
</dbReference>
<keyword evidence="34" id="KW-0407">Ion channel</keyword>
<proteinExistence type="predicted"/>
<evidence type="ECO:0000256" key="3">
    <source>
        <dbReference type="ARBA" id="ARBA00004307"/>
    </source>
</evidence>
<keyword evidence="22" id="KW-0347">Helicase</keyword>
<dbReference type="SUPFAM" id="SSF88633">
    <property type="entry name" value="Positive stranded ssRNA viruses"/>
    <property type="match status" value="2"/>
</dbReference>
<evidence type="ECO:0000256" key="30">
    <source>
        <dbReference type="ARBA" id="ARBA00023136"/>
    </source>
</evidence>
<dbReference type="GO" id="GO:0003723">
    <property type="term" value="F:RNA binding"/>
    <property type="evidence" value="ECO:0007669"/>
    <property type="project" value="InterPro"/>
</dbReference>
<evidence type="ECO:0000256" key="24">
    <source>
        <dbReference type="ARBA" id="ARBA00022840"/>
    </source>
</evidence>
<evidence type="ECO:0000256" key="5">
    <source>
        <dbReference type="ARBA" id="ARBA00020107"/>
    </source>
</evidence>
<dbReference type="InterPro" id="IPR037080">
    <property type="entry name" value="Capsid_VP4_sf_Picornavirus"/>
</dbReference>
<evidence type="ECO:0000256" key="21">
    <source>
        <dbReference type="ARBA" id="ARBA00022804"/>
    </source>
</evidence>
<feature type="domain" description="SF3 helicase" evidence="41">
    <location>
        <begin position="1221"/>
        <end position="1385"/>
    </location>
</feature>
<evidence type="ECO:0000256" key="28">
    <source>
        <dbReference type="ARBA" id="ARBA00023039"/>
    </source>
</evidence>
<evidence type="ECO:0000256" key="36">
    <source>
        <dbReference type="ARBA" id="ARBA00045446"/>
    </source>
</evidence>
<dbReference type="InterPro" id="IPR004004">
    <property type="entry name" value="Helic/Pol/Pept_Calicivir-typ"/>
</dbReference>
<evidence type="ECO:0000313" key="43">
    <source>
        <dbReference type="EMBL" id="APA29021.1"/>
    </source>
</evidence>
<dbReference type="GO" id="GO:0039618">
    <property type="term" value="C:T=pseudo3 icosahedral viral capsid"/>
    <property type="evidence" value="ECO:0007669"/>
    <property type="project" value="UniProtKB-KW"/>
</dbReference>
<evidence type="ECO:0000256" key="9">
    <source>
        <dbReference type="ARBA" id="ARBA00022520"/>
    </source>
</evidence>
<dbReference type="GO" id="GO:0004197">
    <property type="term" value="F:cysteine-type endopeptidase activity"/>
    <property type="evidence" value="ECO:0007669"/>
    <property type="project" value="InterPro"/>
</dbReference>
<dbReference type="GO" id="GO:0003968">
    <property type="term" value="F:RNA-directed RNA polymerase activity"/>
    <property type="evidence" value="ECO:0007669"/>
    <property type="project" value="UniProtKB-KW"/>
</dbReference>
<keyword evidence="13" id="KW-0945">Host-virus interaction</keyword>
<evidence type="ECO:0000256" key="10">
    <source>
        <dbReference type="ARBA" id="ARBA00022553"/>
    </source>
</evidence>
<evidence type="ECO:0000256" key="32">
    <source>
        <dbReference type="ARBA" id="ARBA00023288"/>
    </source>
</evidence>